<dbReference type="AlphaFoldDB" id="A0A318LXD0"/>
<evidence type="ECO:0000313" key="4">
    <source>
        <dbReference type="EMBL" id="PXY38461.1"/>
    </source>
</evidence>
<feature type="chain" id="PRO_5038807820" description="Septum formation-related domain-containing protein" evidence="2">
    <location>
        <begin position="24"/>
        <end position="291"/>
    </location>
</feature>
<reference evidence="4 5" key="1">
    <citation type="submission" date="2016-07" db="EMBL/GenBank/DDBJ databases">
        <title>Draft genome sequence of Prauserella sp. YIM 121212, isolated from alkaline soil.</title>
        <authorList>
            <person name="Ruckert C."/>
            <person name="Albersmeier A."/>
            <person name="Jiang C.-L."/>
            <person name="Jiang Y."/>
            <person name="Kalinowski J."/>
            <person name="Schneider O."/>
            <person name="Winkler A."/>
            <person name="Zotchev S.B."/>
        </authorList>
    </citation>
    <scope>NUCLEOTIDE SEQUENCE [LARGE SCALE GENOMIC DNA]</scope>
    <source>
        <strain evidence="4 5">YIM 121212</strain>
    </source>
</reference>
<feature type="compositionally biased region" description="Low complexity" evidence="1">
    <location>
        <begin position="31"/>
        <end position="47"/>
    </location>
</feature>
<evidence type="ECO:0000256" key="2">
    <source>
        <dbReference type="SAM" id="SignalP"/>
    </source>
</evidence>
<dbReference type="PROSITE" id="PS51257">
    <property type="entry name" value="PROKAR_LIPOPROTEIN"/>
    <property type="match status" value="1"/>
</dbReference>
<keyword evidence="2" id="KW-0732">Signal</keyword>
<comment type="caution">
    <text evidence="4">The sequence shown here is derived from an EMBL/GenBank/DDBJ whole genome shotgun (WGS) entry which is preliminary data.</text>
</comment>
<protein>
    <recommendedName>
        <fullName evidence="3">Septum formation-related domain-containing protein</fullName>
    </recommendedName>
</protein>
<dbReference type="OrthoDB" id="3381205at2"/>
<dbReference type="Pfam" id="PF13845">
    <property type="entry name" value="Septum_form"/>
    <property type="match status" value="1"/>
</dbReference>
<organism evidence="4 5">
    <name type="scientific">Prauserella flavalba</name>
    <dbReference type="NCBI Taxonomy" id="1477506"/>
    <lineage>
        <taxon>Bacteria</taxon>
        <taxon>Bacillati</taxon>
        <taxon>Actinomycetota</taxon>
        <taxon>Actinomycetes</taxon>
        <taxon>Pseudonocardiales</taxon>
        <taxon>Pseudonocardiaceae</taxon>
        <taxon>Prauserella</taxon>
    </lineage>
</organism>
<evidence type="ECO:0000313" key="5">
    <source>
        <dbReference type="Proteomes" id="UP000247892"/>
    </source>
</evidence>
<sequence length="291" mass="30713">MSRHGRVLSAAVLVAAVTLSACASQVAGTPTPAEQADAAPPQAAVTTTPPPSEQAPQPAGMGECVAGNDPAPVDCAQPHTVEITKAGTFGSGMPAESPDRETVFAEVFPECRQAAAEYLGSDSYDATTLGAWLLWAGQEDWTAGDRWYRCGVAQLSGDGQAQSRTGSVRGILADERGHEFQSCSSVRPSQEVPQQVPCDGPHTGEAIGTVRMGNSGDTFPSDQQFNDAAAPACRQALREYLGTTRDDVAASWRWPDQVNWRHGFTNVTCYAETQDPVTRPLRGIGSSPLPQ</sequence>
<keyword evidence="5" id="KW-1185">Reference proteome</keyword>
<feature type="domain" description="Septum formation-related" evidence="3">
    <location>
        <begin position="68"/>
        <end position="269"/>
    </location>
</feature>
<evidence type="ECO:0000259" key="3">
    <source>
        <dbReference type="Pfam" id="PF13845"/>
    </source>
</evidence>
<evidence type="ECO:0000256" key="1">
    <source>
        <dbReference type="SAM" id="MobiDB-lite"/>
    </source>
</evidence>
<dbReference type="Proteomes" id="UP000247892">
    <property type="component" value="Unassembled WGS sequence"/>
</dbReference>
<feature type="signal peptide" evidence="2">
    <location>
        <begin position="1"/>
        <end position="23"/>
    </location>
</feature>
<proteinExistence type="predicted"/>
<gene>
    <name evidence="4" type="ORF">BA062_01565</name>
</gene>
<feature type="region of interest" description="Disordered" evidence="1">
    <location>
        <begin position="31"/>
        <end position="66"/>
    </location>
</feature>
<dbReference type="EMBL" id="MASU01000001">
    <property type="protein sequence ID" value="PXY38461.1"/>
    <property type="molecule type" value="Genomic_DNA"/>
</dbReference>
<dbReference type="InterPro" id="IPR026004">
    <property type="entry name" value="Septum_form"/>
</dbReference>
<name>A0A318LXD0_9PSEU</name>
<accession>A0A318LXD0</accession>
<dbReference type="RefSeq" id="WP_110334193.1">
    <property type="nucleotide sequence ID" value="NZ_MASU01000001.1"/>
</dbReference>